<organism evidence="3 4">
    <name type="scientific">Anthostomella pinea</name>
    <dbReference type="NCBI Taxonomy" id="933095"/>
    <lineage>
        <taxon>Eukaryota</taxon>
        <taxon>Fungi</taxon>
        <taxon>Dikarya</taxon>
        <taxon>Ascomycota</taxon>
        <taxon>Pezizomycotina</taxon>
        <taxon>Sordariomycetes</taxon>
        <taxon>Xylariomycetidae</taxon>
        <taxon>Xylariales</taxon>
        <taxon>Xylariaceae</taxon>
        <taxon>Anthostomella</taxon>
    </lineage>
</organism>
<reference evidence="3" key="1">
    <citation type="submission" date="2023-10" db="EMBL/GenBank/DDBJ databases">
        <authorList>
            <person name="Hackl T."/>
        </authorList>
    </citation>
    <scope>NUCLEOTIDE SEQUENCE</scope>
</reference>
<keyword evidence="4" id="KW-1185">Reference proteome</keyword>
<dbReference type="EMBL" id="CAUWAG010000018">
    <property type="protein sequence ID" value="CAJ2511661.1"/>
    <property type="molecule type" value="Genomic_DNA"/>
</dbReference>
<evidence type="ECO:0000256" key="2">
    <source>
        <dbReference type="SAM" id="SignalP"/>
    </source>
</evidence>
<feature type="region of interest" description="Disordered" evidence="1">
    <location>
        <begin position="72"/>
        <end position="102"/>
    </location>
</feature>
<protein>
    <submittedName>
        <fullName evidence="3">Uu.00g072860.m01.CDS01</fullName>
    </submittedName>
</protein>
<evidence type="ECO:0000313" key="4">
    <source>
        <dbReference type="Proteomes" id="UP001295740"/>
    </source>
</evidence>
<feature type="compositionally biased region" description="Basic and acidic residues" evidence="1">
    <location>
        <begin position="83"/>
        <end position="102"/>
    </location>
</feature>
<proteinExistence type="predicted"/>
<sequence length="120" mass="13442">MYILSAVLLSFAVLGVSATPVADKHASSNEVSGPPGLVQSLWNRGMRLSPQLEDEIWGPYYRCIEDIYQQRHPPPTLSENASADDRDARAKEEAKFDEKARADCKDIPDEVRDRLKELQG</sequence>
<dbReference type="AlphaFoldDB" id="A0AAI8YP07"/>
<dbReference type="Proteomes" id="UP001295740">
    <property type="component" value="Unassembled WGS sequence"/>
</dbReference>
<evidence type="ECO:0000313" key="3">
    <source>
        <dbReference type="EMBL" id="CAJ2511661.1"/>
    </source>
</evidence>
<feature type="chain" id="PRO_5042602689" evidence="2">
    <location>
        <begin position="19"/>
        <end position="120"/>
    </location>
</feature>
<name>A0AAI8YP07_9PEZI</name>
<comment type="caution">
    <text evidence="3">The sequence shown here is derived from an EMBL/GenBank/DDBJ whole genome shotgun (WGS) entry which is preliminary data.</text>
</comment>
<gene>
    <name evidence="3" type="ORF">KHLLAP_LOCUS12129</name>
</gene>
<feature type="signal peptide" evidence="2">
    <location>
        <begin position="1"/>
        <end position="18"/>
    </location>
</feature>
<accession>A0AAI8YP07</accession>
<evidence type="ECO:0000256" key="1">
    <source>
        <dbReference type="SAM" id="MobiDB-lite"/>
    </source>
</evidence>
<keyword evidence="2" id="KW-0732">Signal</keyword>